<dbReference type="OrthoDB" id="5135119at2759"/>
<dbReference type="InterPro" id="IPR007312">
    <property type="entry name" value="Phosphoesterase"/>
</dbReference>
<feature type="signal peptide" evidence="2">
    <location>
        <begin position="1"/>
        <end position="16"/>
    </location>
</feature>
<evidence type="ECO:0000256" key="2">
    <source>
        <dbReference type="SAM" id="SignalP"/>
    </source>
</evidence>
<dbReference type="STRING" id="930991.A0A0D0DLS1"/>
<evidence type="ECO:0000313" key="3">
    <source>
        <dbReference type="EMBL" id="KIK92328.1"/>
    </source>
</evidence>
<evidence type="ECO:0000313" key="4">
    <source>
        <dbReference type="Proteomes" id="UP000054538"/>
    </source>
</evidence>
<dbReference type="AlphaFoldDB" id="A0A0D0DLS1"/>
<dbReference type="InParanoid" id="A0A0D0DLS1"/>
<keyword evidence="4" id="KW-1185">Reference proteome</keyword>
<dbReference type="GO" id="GO:0042578">
    <property type="term" value="F:phosphoric ester hydrolase activity"/>
    <property type="evidence" value="ECO:0007669"/>
    <property type="project" value="UniProtKB-ARBA"/>
</dbReference>
<evidence type="ECO:0000256" key="1">
    <source>
        <dbReference type="ARBA" id="ARBA00022801"/>
    </source>
</evidence>
<dbReference type="Proteomes" id="UP000054538">
    <property type="component" value="Unassembled WGS sequence"/>
</dbReference>
<dbReference type="GO" id="GO:0009395">
    <property type="term" value="P:phospholipid catabolic process"/>
    <property type="evidence" value="ECO:0007669"/>
    <property type="project" value="TreeGrafter"/>
</dbReference>
<gene>
    <name evidence="3" type="ORF">PAXRUDRAFT_793439</name>
</gene>
<sequence length="299" mass="33165">MFCLATTLALANTVVAVSPSSDCQDHIKNAVVPVQGNRSFDLLFGDLSYCGDIDNIRNLHNNQYRNQPTAGSVSPDDLNHGLTGVTCENFSMYHPDETIPPSQVPLAETMNLTHASEVINYIPEEMIPILCTLAENYVLFGRWFCDVPGTTNPNRAYMTSGACYGHGRNQDAFSIFGLPQCLIFQKLDENKTWTKSIYEALHGSPQWENTLFLLTFDEHGRSHLISPWVKKGALETMGENGLLKKYSHSSLAGFASKLWDLNGGVPFSARVGSAATFEHLVTNHFRDDTRATLPDPWGY</sequence>
<protein>
    <recommendedName>
        <fullName evidence="5">Acid phosphatase</fullName>
    </recommendedName>
</protein>
<reference evidence="4" key="2">
    <citation type="submission" date="2015-01" db="EMBL/GenBank/DDBJ databases">
        <title>Evolutionary Origins and Diversification of the Mycorrhizal Mutualists.</title>
        <authorList>
            <consortium name="DOE Joint Genome Institute"/>
            <consortium name="Mycorrhizal Genomics Consortium"/>
            <person name="Kohler A."/>
            <person name="Kuo A."/>
            <person name="Nagy L.G."/>
            <person name="Floudas D."/>
            <person name="Copeland A."/>
            <person name="Barry K.W."/>
            <person name="Cichocki N."/>
            <person name="Veneault-Fourrey C."/>
            <person name="LaButti K."/>
            <person name="Lindquist E.A."/>
            <person name="Lipzen A."/>
            <person name="Lundell T."/>
            <person name="Morin E."/>
            <person name="Murat C."/>
            <person name="Riley R."/>
            <person name="Ohm R."/>
            <person name="Sun H."/>
            <person name="Tunlid A."/>
            <person name="Henrissat B."/>
            <person name="Grigoriev I.V."/>
            <person name="Hibbett D.S."/>
            <person name="Martin F."/>
        </authorList>
    </citation>
    <scope>NUCLEOTIDE SEQUENCE [LARGE SCALE GENOMIC DNA]</scope>
    <source>
        <strain evidence="4">Ve08.2h10</strain>
    </source>
</reference>
<keyword evidence="2" id="KW-0732">Signal</keyword>
<keyword evidence="1" id="KW-0378">Hydrolase</keyword>
<feature type="chain" id="PRO_5002209059" description="Acid phosphatase" evidence="2">
    <location>
        <begin position="17"/>
        <end position="299"/>
    </location>
</feature>
<dbReference type="InterPro" id="IPR017850">
    <property type="entry name" value="Alkaline_phosphatase_core_sf"/>
</dbReference>
<accession>A0A0D0DLS1</accession>
<organism evidence="3 4">
    <name type="scientific">Paxillus rubicundulus Ve08.2h10</name>
    <dbReference type="NCBI Taxonomy" id="930991"/>
    <lineage>
        <taxon>Eukaryota</taxon>
        <taxon>Fungi</taxon>
        <taxon>Dikarya</taxon>
        <taxon>Basidiomycota</taxon>
        <taxon>Agaricomycotina</taxon>
        <taxon>Agaricomycetes</taxon>
        <taxon>Agaricomycetidae</taxon>
        <taxon>Boletales</taxon>
        <taxon>Paxilineae</taxon>
        <taxon>Paxillaceae</taxon>
        <taxon>Paxillus</taxon>
    </lineage>
</organism>
<dbReference type="EMBL" id="KN825290">
    <property type="protein sequence ID" value="KIK92328.1"/>
    <property type="molecule type" value="Genomic_DNA"/>
</dbReference>
<proteinExistence type="predicted"/>
<dbReference type="HOGENOM" id="CLU_930978_0_0_1"/>
<dbReference type="Gene3D" id="3.40.720.10">
    <property type="entry name" value="Alkaline Phosphatase, subunit A"/>
    <property type="match status" value="1"/>
</dbReference>
<evidence type="ECO:0008006" key="5">
    <source>
        <dbReference type="Google" id="ProtNLM"/>
    </source>
</evidence>
<dbReference type="PANTHER" id="PTHR31956:SF1">
    <property type="entry name" value="NON-SPECIFIC PHOSPHOLIPASE C1"/>
    <property type="match status" value="1"/>
</dbReference>
<dbReference type="Pfam" id="PF04185">
    <property type="entry name" value="Phosphoesterase"/>
    <property type="match status" value="1"/>
</dbReference>
<reference evidence="3 4" key="1">
    <citation type="submission" date="2014-04" db="EMBL/GenBank/DDBJ databases">
        <authorList>
            <consortium name="DOE Joint Genome Institute"/>
            <person name="Kuo A."/>
            <person name="Kohler A."/>
            <person name="Jargeat P."/>
            <person name="Nagy L.G."/>
            <person name="Floudas D."/>
            <person name="Copeland A."/>
            <person name="Barry K.W."/>
            <person name="Cichocki N."/>
            <person name="Veneault-Fourrey C."/>
            <person name="LaButti K."/>
            <person name="Lindquist E.A."/>
            <person name="Lipzen A."/>
            <person name="Lundell T."/>
            <person name="Morin E."/>
            <person name="Murat C."/>
            <person name="Sun H."/>
            <person name="Tunlid A."/>
            <person name="Henrissat B."/>
            <person name="Grigoriev I.V."/>
            <person name="Hibbett D.S."/>
            <person name="Martin F."/>
            <person name="Nordberg H.P."/>
            <person name="Cantor M.N."/>
            <person name="Hua S.X."/>
        </authorList>
    </citation>
    <scope>NUCLEOTIDE SEQUENCE [LARGE SCALE GENOMIC DNA]</scope>
    <source>
        <strain evidence="3 4">Ve08.2h10</strain>
    </source>
</reference>
<dbReference type="PANTHER" id="PTHR31956">
    <property type="entry name" value="NON-SPECIFIC PHOSPHOLIPASE C4-RELATED"/>
    <property type="match status" value="1"/>
</dbReference>
<name>A0A0D0DLS1_9AGAM</name>